<dbReference type="EMBL" id="JAIZAY010000001">
    <property type="protein sequence ID" value="KAJ8048286.1"/>
    <property type="molecule type" value="Genomic_DNA"/>
</dbReference>
<evidence type="ECO:0000313" key="1">
    <source>
        <dbReference type="EMBL" id="KAJ8048286.1"/>
    </source>
</evidence>
<dbReference type="InterPro" id="IPR000358">
    <property type="entry name" value="RNR_small_fam"/>
</dbReference>
<evidence type="ECO:0000313" key="2">
    <source>
        <dbReference type="Proteomes" id="UP001152320"/>
    </source>
</evidence>
<name>A0A9Q1HKB3_HOLLE</name>
<keyword evidence="2" id="KW-1185">Reference proteome</keyword>
<dbReference type="OrthoDB" id="6271650at2759"/>
<dbReference type="GO" id="GO:0009263">
    <property type="term" value="P:deoxyribonucleotide biosynthetic process"/>
    <property type="evidence" value="ECO:0007669"/>
    <property type="project" value="InterPro"/>
</dbReference>
<dbReference type="AlphaFoldDB" id="A0A9Q1HKB3"/>
<dbReference type="GO" id="GO:0004748">
    <property type="term" value="F:ribonucleoside-diphosphate reductase activity, thioredoxin disulfide as acceptor"/>
    <property type="evidence" value="ECO:0007669"/>
    <property type="project" value="TreeGrafter"/>
</dbReference>
<gene>
    <name evidence="1" type="ORF">HOLleu_00539</name>
</gene>
<organism evidence="1 2">
    <name type="scientific">Holothuria leucospilota</name>
    <name type="common">Black long sea cucumber</name>
    <name type="synonym">Mertensiothuria leucospilota</name>
    <dbReference type="NCBI Taxonomy" id="206669"/>
    <lineage>
        <taxon>Eukaryota</taxon>
        <taxon>Metazoa</taxon>
        <taxon>Echinodermata</taxon>
        <taxon>Eleutherozoa</taxon>
        <taxon>Echinozoa</taxon>
        <taxon>Holothuroidea</taxon>
        <taxon>Aspidochirotacea</taxon>
        <taxon>Aspidochirotida</taxon>
        <taxon>Holothuriidae</taxon>
        <taxon>Holothuria</taxon>
    </lineage>
</organism>
<proteinExistence type="predicted"/>
<protein>
    <submittedName>
        <fullName evidence="1">Uncharacterized protein</fullName>
    </submittedName>
</protein>
<dbReference type="PANTHER" id="PTHR23409:SF21">
    <property type="entry name" value="CAPSID PROTEIN"/>
    <property type="match status" value="1"/>
</dbReference>
<dbReference type="GO" id="GO:0005829">
    <property type="term" value="C:cytosol"/>
    <property type="evidence" value="ECO:0007669"/>
    <property type="project" value="TreeGrafter"/>
</dbReference>
<sequence length="444" mass="49607">MSLLHEASCECTKSELDLFTVPPTQTSIEKGQWIEYHPIANITDSGPIEFYVSGSSEEYVDLAQTQLYVKAMITLADGGDIPADAKVAPVNLFLHSMFSQIDVSLNERLISTSTPTYPYRALMETLLSYGPDAKHSHLTSALFYKDTAGRMDRPDPTAAGDAVNHGLHKRYTLTKGSKTVDMLGPVHSDIFFQDKYLLNGVDMKLKLIRSKDTFCLMSDDADVEYKVVVKEASLFVRKVKLNPGVTLAHARALEKATAKYPIRRVVTKVFSVPTGNMSFVQDHIFLGQLPKRLIVGCVRNTAFNGSYQQNPFNFDHFGANFLAVYMDGEQIPYKPLKPTFTADGSGNYIRAYHTLFSGTNKMNQDEGNAISRKDYPGGYTLYAFDLTPDLSSGGHYNLVKQGNLRMEMQFQQPLPTTVNVIVYAEMDNIIEIDRARNVVFDYTS</sequence>
<reference evidence="1" key="1">
    <citation type="submission" date="2021-10" db="EMBL/GenBank/DDBJ databases">
        <title>Tropical sea cucumber genome reveals ecological adaptation and Cuvierian tubules defense mechanism.</title>
        <authorList>
            <person name="Chen T."/>
        </authorList>
    </citation>
    <scope>NUCLEOTIDE SEQUENCE</scope>
    <source>
        <strain evidence="1">Nanhai2018</strain>
        <tissue evidence="1">Muscle</tissue>
    </source>
</reference>
<comment type="caution">
    <text evidence="1">The sequence shown here is derived from an EMBL/GenBank/DDBJ whole genome shotgun (WGS) entry which is preliminary data.</text>
</comment>
<dbReference type="PANTHER" id="PTHR23409">
    <property type="entry name" value="RIBONUCLEOSIDE-DIPHOSPHATE REDUCTASE SMALL CHAIN"/>
    <property type="match status" value="1"/>
</dbReference>
<accession>A0A9Q1HKB3</accession>
<dbReference type="Proteomes" id="UP001152320">
    <property type="component" value="Chromosome 1"/>
</dbReference>